<evidence type="ECO:0000256" key="1">
    <source>
        <dbReference type="SAM" id="MobiDB-lite"/>
    </source>
</evidence>
<dbReference type="Gene3D" id="3.30.160.60">
    <property type="entry name" value="Classic Zinc Finger"/>
    <property type="match status" value="1"/>
</dbReference>
<feature type="compositionally biased region" description="Pro residues" evidence="1">
    <location>
        <begin position="244"/>
        <end position="256"/>
    </location>
</feature>
<dbReference type="EMBL" id="AWGH01000006">
    <property type="protein sequence ID" value="ODO01795.1"/>
    <property type="molecule type" value="Genomic_DNA"/>
</dbReference>
<feature type="region of interest" description="Disordered" evidence="1">
    <location>
        <begin position="1"/>
        <end position="39"/>
    </location>
</feature>
<feature type="compositionally biased region" description="Gly residues" evidence="1">
    <location>
        <begin position="288"/>
        <end position="301"/>
    </location>
</feature>
<dbReference type="PANTHER" id="PTHR21354">
    <property type="entry name" value="ZINC FINGER PROTEIN 511"/>
    <property type="match status" value="1"/>
</dbReference>
<dbReference type="PANTHER" id="PTHR21354:SF0">
    <property type="entry name" value="ZINC FINGER PROTEIN 511"/>
    <property type="match status" value="1"/>
</dbReference>
<dbReference type="AlphaFoldDB" id="A0A1E3JLQ1"/>
<reference evidence="2 3" key="1">
    <citation type="submission" date="2016-06" db="EMBL/GenBank/DDBJ databases">
        <title>Evolution of pathogenesis and genome organization in the Tremellales.</title>
        <authorList>
            <person name="Cuomo C."/>
            <person name="Litvintseva A."/>
            <person name="Heitman J."/>
            <person name="Chen Y."/>
            <person name="Sun S."/>
            <person name="Springer D."/>
            <person name="Dromer F."/>
            <person name="Young S."/>
            <person name="Zeng Q."/>
            <person name="Chapman S."/>
            <person name="Gujja S."/>
            <person name="Saif S."/>
            <person name="Birren B."/>
        </authorList>
    </citation>
    <scope>NUCLEOTIDE SEQUENCE [LARGE SCALE GENOMIC DNA]</scope>
    <source>
        <strain evidence="2 3">CBS 7118</strain>
    </source>
</reference>
<organism evidence="2 3">
    <name type="scientific">Cryptococcus wingfieldii CBS 7118</name>
    <dbReference type="NCBI Taxonomy" id="1295528"/>
    <lineage>
        <taxon>Eukaryota</taxon>
        <taxon>Fungi</taxon>
        <taxon>Dikarya</taxon>
        <taxon>Basidiomycota</taxon>
        <taxon>Agaricomycotina</taxon>
        <taxon>Tremellomycetes</taxon>
        <taxon>Tremellales</taxon>
        <taxon>Cryptococcaceae</taxon>
        <taxon>Cryptococcus</taxon>
    </lineage>
</organism>
<comment type="caution">
    <text evidence="2">The sequence shown here is derived from an EMBL/GenBank/DDBJ whole genome shotgun (WGS) entry which is preliminary data.</text>
</comment>
<feature type="region of interest" description="Disordered" evidence="1">
    <location>
        <begin position="226"/>
        <end position="304"/>
    </location>
</feature>
<feature type="compositionally biased region" description="Pro residues" evidence="1">
    <location>
        <begin position="24"/>
        <end position="36"/>
    </location>
</feature>
<evidence type="ECO:0008006" key="4">
    <source>
        <dbReference type="Google" id="ProtNLM"/>
    </source>
</evidence>
<accession>A0A1E3JLQ1</accession>
<keyword evidence="3" id="KW-1185">Reference proteome</keyword>
<gene>
    <name evidence="2" type="ORF">L198_02520</name>
</gene>
<dbReference type="RefSeq" id="XP_019033047.1">
    <property type="nucleotide sequence ID" value="XM_019174668.1"/>
</dbReference>
<evidence type="ECO:0000313" key="2">
    <source>
        <dbReference type="EMBL" id="ODO01795.1"/>
    </source>
</evidence>
<feature type="compositionally biased region" description="Low complexity" evidence="1">
    <location>
        <begin position="257"/>
        <end position="273"/>
    </location>
</feature>
<dbReference type="Proteomes" id="UP000094819">
    <property type="component" value="Unassembled WGS sequence"/>
</dbReference>
<protein>
    <recommendedName>
        <fullName evidence="4">C2H2-type domain-containing protein</fullName>
    </recommendedName>
</protein>
<feature type="compositionally biased region" description="Low complexity" evidence="1">
    <location>
        <begin position="96"/>
        <end position="108"/>
    </location>
</feature>
<dbReference type="OrthoDB" id="18440at2759"/>
<dbReference type="GeneID" id="30191733"/>
<feature type="region of interest" description="Disordered" evidence="1">
    <location>
        <begin position="96"/>
        <end position="116"/>
    </location>
</feature>
<evidence type="ECO:0000313" key="3">
    <source>
        <dbReference type="Proteomes" id="UP000094819"/>
    </source>
</evidence>
<name>A0A1E3JLQ1_9TREE</name>
<sequence length="346" mass="37473">MPGTKRPRSISPLSSEASHSISLPSPPSSPSTPPPKIYHREADPSSFAFSCSLPPTCHLAPTYYATSTELERHEQVFHRWVCRASVRDRDREAYSASTAGALGSGSSSAREESEVPESFVRQVGSKRWKECLKAFPEERLLQLHGTETHDPIVKERQKNGEKVFECFLPPEQCGKTFSTPKTRRLHMISKHKYPVQYFWSITNHGINEIARQDGLAISLIRPRADIHPSLSPTSKLTSHHRQPRLPPQSPPQPQPPRSSASSPASASGNFNLGSGFGSPETCGQSSKAGGGGSGETGGGREGGLDLVMDDLTAAMGGLESSLSFVPRNVRKGRGRRGVKLGGMDIG</sequence>
<dbReference type="InterPro" id="IPR039258">
    <property type="entry name" value="ZNF511"/>
</dbReference>
<proteinExistence type="predicted"/>